<feature type="compositionally biased region" description="Basic and acidic residues" evidence="1">
    <location>
        <begin position="58"/>
        <end position="124"/>
    </location>
</feature>
<proteinExistence type="predicted"/>
<organism evidence="2 3">
    <name type="scientific">Puccinia striiformis</name>
    <dbReference type="NCBI Taxonomy" id="27350"/>
    <lineage>
        <taxon>Eukaryota</taxon>
        <taxon>Fungi</taxon>
        <taxon>Dikarya</taxon>
        <taxon>Basidiomycota</taxon>
        <taxon>Pucciniomycotina</taxon>
        <taxon>Pucciniomycetes</taxon>
        <taxon>Pucciniales</taxon>
        <taxon>Pucciniaceae</taxon>
        <taxon>Puccinia</taxon>
    </lineage>
</organism>
<dbReference type="PANTHER" id="PTHR33069">
    <property type="entry name" value="CHROMOSOME 7, WHOLE GENOME SHOTGUN SEQUENCE-RELATED"/>
    <property type="match status" value="1"/>
</dbReference>
<evidence type="ECO:0000313" key="2">
    <source>
        <dbReference type="EMBL" id="POW17727.1"/>
    </source>
</evidence>
<sequence>MGWTLTCLPPVGVQCDRYSNHHSIGRRGPGLSQTKLALKAASTDFDFSKTMADRVEGHTVDNNGKMDQDNVDLKTVDKDKVVKHAEDENSQIKDHDGKDVKEKDAMDKDINDENDKEDDGDHTTNNDSSSETDSDAGGTWTGPSAEVQKAFSKLLRYYCCSINEIYCGHEKNLTLDDVQGKIEIFKELQKTLLPSLKQQIIALVESLDLSESATHSCPDPESTRKILLKLGDALKSTRNAVEEFALEPPVPDPSHDRHLEHFKNNRNCQLLWRTKAAIEEHICGLFRACLTSIFESEGAHKIVVSSGALDRPKCETHDPDHLGSPPTLSQCKKHIIWRLNDSCDAIDRTIEYSRLSEFAVLQREWRGSTRKLERQLEALAQILNGTYTRQKGHTVDDRSDSEKEKDLAHKARAIQLARSAVPIVKLSRIFYDKLSKTSIKQLPFKLDTEMTSDELGSFLKTIDSFYQSVDYMTGHLCVIFESEDDIDKKIQSFRNTCAQNIGYFEKALLALSMYLMHTSHTAGGRSTSQAHFKNWFLGLRNQLNRACINLKIATDTCFGDLVDVE</sequence>
<dbReference type="VEuPathDB" id="FungiDB:PSHT_05968"/>
<evidence type="ECO:0000313" key="3">
    <source>
        <dbReference type="Proteomes" id="UP000239156"/>
    </source>
</evidence>
<dbReference type="AlphaFoldDB" id="A0A2S4W7S4"/>
<keyword evidence="3" id="KW-1185">Reference proteome</keyword>
<comment type="caution">
    <text evidence="2">The sequence shown here is derived from an EMBL/GenBank/DDBJ whole genome shotgun (WGS) entry which is preliminary data.</text>
</comment>
<dbReference type="VEuPathDB" id="FungiDB:PSTT_00379"/>
<evidence type="ECO:0000256" key="1">
    <source>
        <dbReference type="SAM" id="MobiDB-lite"/>
    </source>
</evidence>
<accession>A0A2S4W7S4</accession>
<gene>
    <name evidence="2" type="ORF">PSTT_00379</name>
</gene>
<name>A0A2S4W7S4_9BASI</name>
<dbReference type="PANTHER" id="PTHR33069:SF3">
    <property type="entry name" value="DYNEIN HEAVY CHAIN TAIL DOMAIN-CONTAINING PROTEIN"/>
    <property type="match status" value="1"/>
</dbReference>
<dbReference type="Proteomes" id="UP000239156">
    <property type="component" value="Unassembled WGS sequence"/>
</dbReference>
<protein>
    <submittedName>
        <fullName evidence="2">Uncharacterized protein</fullName>
    </submittedName>
</protein>
<reference evidence="2" key="1">
    <citation type="submission" date="2017-12" db="EMBL/GenBank/DDBJ databases">
        <title>Gene loss provides genomic basis for host adaptation in cereal stripe rust fungi.</title>
        <authorList>
            <person name="Xia C."/>
        </authorList>
    </citation>
    <scope>NUCLEOTIDE SEQUENCE [LARGE SCALE GENOMIC DNA]</scope>
    <source>
        <strain evidence="2">93-210</strain>
    </source>
</reference>
<feature type="region of interest" description="Disordered" evidence="1">
    <location>
        <begin position="58"/>
        <end position="142"/>
    </location>
</feature>
<dbReference type="EMBL" id="PKSL01000002">
    <property type="protein sequence ID" value="POW17727.1"/>
    <property type="molecule type" value="Genomic_DNA"/>
</dbReference>